<sequence>MPVALGPYPLCPACRMTNGGLIAVRHRQIHLKAHGKEACVDRGIAGLLGSLWAVCDTRSCCEDEGGRAYVVPTAETCDAATQLLSSLRLHPTVVDGIIYFRLPDAFRLDDVEQVRQRLQGPAGIQVTWRLNSAGVIEKVAPASDPATPDTEN</sequence>
<proteinExistence type="predicted"/>
<dbReference type="EMBL" id="BOPF01000041">
    <property type="protein sequence ID" value="GIJ50962.1"/>
    <property type="molecule type" value="Genomic_DNA"/>
</dbReference>
<dbReference type="Proteomes" id="UP000619260">
    <property type="component" value="Unassembled WGS sequence"/>
</dbReference>
<gene>
    <name evidence="1" type="ORF">Val02_78480</name>
</gene>
<protein>
    <submittedName>
        <fullName evidence="1">Uncharacterized protein</fullName>
    </submittedName>
</protein>
<name>A0A8J3YUX8_9ACTN</name>
<evidence type="ECO:0000313" key="1">
    <source>
        <dbReference type="EMBL" id="GIJ50962.1"/>
    </source>
</evidence>
<organism evidence="1 2">
    <name type="scientific">Virgisporangium aliadipatigenens</name>
    <dbReference type="NCBI Taxonomy" id="741659"/>
    <lineage>
        <taxon>Bacteria</taxon>
        <taxon>Bacillati</taxon>
        <taxon>Actinomycetota</taxon>
        <taxon>Actinomycetes</taxon>
        <taxon>Micromonosporales</taxon>
        <taxon>Micromonosporaceae</taxon>
        <taxon>Virgisporangium</taxon>
    </lineage>
</organism>
<dbReference type="AlphaFoldDB" id="A0A8J3YUX8"/>
<evidence type="ECO:0000313" key="2">
    <source>
        <dbReference type="Proteomes" id="UP000619260"/>
    </source>
</evidence>
<keyword evidence="2" id="KW-1185">Reference proteome</keyword>
<comment type="caution">
    <text evidence="1">The sequence shown here is derived from an EMBL/GenBank/DDBJ whole genome shotgun (WGS) entry which is preliminary data.</text>
</comment>
<reference evidence="1" key="1">
    <citation type="submission" date="2021-01" db="EMBL/GenBank/DDBJ databases">
        <title>Whole genome shotgun sequence of Virgisporangium aliadipatigenens NBRC 105644.</title>
        <authorList>
            <person name="Komaki H."/>
            <person name="Tamura T."/>
        </authorList>
    </citation>
    <scope>NUCLEOTIDE SEQUENCE</scope>
    <source>
        <strain evidence="1">NBRC 105644</strain>
    </source>
</reference>
<accession>A0A8J3YUX8</accession>